<evidence type="ECO:0000313" key="2">
    <source>
        <dbReference type="EMBL" id="KKK83413.1"/>
    </source>
</evidence>
<feature type="domain" description="Tail specific protease N-terminal" evidence="1">
    <location>
        <begin position="28"/>
        <end position="119"/>
    </location>
</feature>
<sequence length="134" mass="16105">MKKIFLIILLIPFCIFSKPLNLNEINKVMDQIFEYHVEFKEYNEIIISRSFKLYIDHFDPLKIYLMEEEIEPYINMDENSANLVLQRVQNGDFSDYIELNQIFQKSIIRARNLRREITKPLILNEINVKKSTSD</sequence>
<dbReference type="AlphaFoldDB" id="A0A0F8YPS9"/>
<reference evidence="2" key="1">
    <citation type="journal article" date="2015" name="Nature">
        <title>Complex archaea that bridge the gap between prokaryotes and eukaryotes.</title>
        <authorList>
            <person name="Spang A."/>
            <person name="Saw J.H."/>
            <person name="Jorgensen S.L."/>
            <person name="Zaremba-Niedzwiedzka K."/>
            <person name="Martijn J."/>
            <person name="Lind A.E."/>
            <person name="van Eijk R."/>
            <person name="Schleper C."/>
            <person name="Guy L."/>
            <person name="Ettema T.J."/>
        </authorList>
    </citation>
    <scope>NUCLEOTIDE SEQUENCE</scope>
</reference>
<gene>
    <name evidence="2" type="ORF">LCGC14_2793630</name>
</gene>
<name>A0A0F8YPS9_9ZZZZ</name>
<protein>
    <recommendedName>
        <fullName evidence="1">Tail specific protease N-terminal domain-containing protein</fullName>
    </recommendedName>
</protein>
<dbReference type="Pfam" id="PF17804">
    <property type="entry name" value="TSP_NTD"/>
    <property type="match status" value="1"/>
</dbReference>
<dbReference type="EMBL" id="LAZR01052233">
    <property type="protein sequence ID" value="KKK83413.1"/>
    <property type="molecule type" value="Genomic_DNA"/>
</dbReference>
<organism evidence="2">
    <name type="scientific">marine sediment metagenome</name>
    <dbReference type="NCBI Taxonomy" id="412755"/>
    <lineage>
        <taxon>unclassified sequences</taxon>
        <taxon>metagenomes</taxon>
        <taxon>ecological metagenomes</taxon>
    </lineage>
</organism>
<dbReference type="InterPro" id="IPR040573">
    <property type="entry name" value="TSP_N"/>
</dbReference>
<comment type="caution">
    <text evidence="2">The sequence shown here is derived from an EMBL/GenBank/DDBJ whole genome shotgun (WGS) entry which is preliminary data.</text>
</comment>
<proteinExistence type="predicted"/>
<feature type="non-terminal residue" evidence="2">
    <location>
        <position position="134"/>
    </location>
</feature>
<accession>A0A0F8YPS9</accession>
<evidence type="ECO:0000259" key="1">
    <source>
        <dbReference type="Pfam" id="PF17804"/>
    </source>
</evidence>